<dbReference type="OrthoDB" id="7874397at2"/>
<reference evidence="1 2" key="1">
    <citation type="submission" date="2017-03" db="EMBL/GenBank/DDBJ databases">
        <authorList>
            <person name="Afonso C.L."/>
            <person name="Miller P.J."/>
            <person name="Scott M.A."/>
            <person name="Spackman E."/>
            <person name="Goraichik I."/>
            <person name="Dimitrov K.M."/>
            <person name="Suarez D.L."/>
            <person name="Swayne D.E."/>
        </authorList>
    </citation>
    <scope>NUCLEOTIDE SEQUENCE [LARGE SCALE GENOMIC DNA]</scope>
    <source>
        <strain evidence="1 2">CECT 8620</strain>
    </source>
</reference>
<dbReference type="AlphaFoldDB" id="A0A1Y5TSA2"/>
<dbReference type="RefSeq" id="WP_085837909.1">
    <property type="nucleotide sequence ID" value="NZ_FWFS01000013.1"/>
</dbReference>
<sequence>MSVHTNIRGGAPVGALADLDPVDARAVTYFRMWCHGATTRTRLREEVTAIMGTNEGLSFCRCLRDLHDVTVHYGRRALMCHQVNCSCLGADECALAHLIGAAREGAREDAMLLASLIVRPDIAHGLSALAGDFGIGLDLIERKSRSLRDHTRH</sequence>
<proteinExistence type="predicted"/>
<gene>
    <name evidence="1" type="ORF">AQS8620_03105</name>
</gene>
<name>A0A1Y5TSA2_9RHOB</name>
<accession>A0A1Y5TSA2</accession>
<keyword evidence="2" id="KW-1185">Reference proteome</keyword>
<evidence type="ECO:0000313" key="1">
    <source>
        <dbReference type="EMBL" id="SLN66818.1"/>
    </source>
</evidence>
<evidence type="ECO:0000313" key="2">
    <source>
        <dbReference type="Proteomes" id="UP000193862"/>
    </source>
</evidence>
<protein>
    <submittedName>
        <fullName evidence="1">Uncharacterized protein</fullName>
    </submittedName>
</protein>
<dbReference type="Proteomes" id="UP000193862">
    <property type="component" value="Unassembled WGS sequence"/>
</dbReference>
<organism evidence="1 2">
    <name type="scientific">Aquimixticola soesokkakensis</name>
    <dbReference type="NCBI Taxonomy" id="1519096"/>
    <lineage>
        <taxon>Bacteria</taxon>
        <taxon>Pseudomonadati</taxon>
        <taxon>Pseudomonadota</taxon>
        <taxon>Alphaproteobacteria</taxon>
        <taxon>Rhodobacterales</taxon>
        <taxon>Paracoccaceae</taxon>
        <taxon>Aquimixticola</taxon>
    </lineage>
</organism>
<dbReference type="EMBL" id="FWFS01000013">
    <property type="protein sequence ID" value="SLN66818.1"/>
    <property type="molecule type" value="Genomic_DNA"/>
</dbReference>